<organism evidence="5 6">
    <name type="scientific">Desmophyllum pertusum</name>
    <dbReference type="NCBI Taxonomy" id="174260"/>
    <lineage>
        <taxon>Eukaryota</taxon>
        <taxon>Metazoa</taxon>
        <taxon>Cnidaria</taxon>
        <taxon>Anthozoa</taxon>
        <taxon>Hexacorallia</taxon>
        <taxon>Scleractinia</taxon>
        <taxon>Caryophylliina</taxon>
        <taxon>Caryophylliidae</taxon>
        <taxon>Desmophyllum</taxon>
    </lineage>
</organism>
<dbReference type="InterPro" id="IPR007110">
    <property type="entry name" value="Ig-like_dom"/>
</dbReference>
<dbReference type="AlphaFoldDB" id="A0A9X0CS38"/>
<keyword evidence="2" id="KW-1015">Disulfide bond</keyword>
<evidence type="ECO:0000256" key="2">
    <source>
        <dbReference type="ARBA" id="ARBA00023157"/>
    </source>
</evidence>
<sequence length="236" mass="25950">MFAATELSITILFLAATVSYSSAEINLSFQSVTAQQFRTRRFACEVTGENFVAWETPSREASHGQPAIESKNITVGQSSGRVSVERTGNNSYYTLVIVDVTVSDGGKYTCRGSNESKSFTLKVDFLIHGVKTPQRLTYGMQDGTIELGVSAHPPPQYQWRKDGQLMTFPEDGKSIDLYSGSIKITRVGIGDQGNYTCRVVWMAGKPRETEDTVDIEVLVVGSHSIIINSVDFKSLQ</sequence>
<dbReference type="GO" id="GO:0030424">
    <property type="term" value="C:axon"/>
    <property type="evidence" value="ECO:0007669"/>
    <property type="project" value="TreeGrafter"/>
</dbReference>
<dbReference type="PANTHER" id="PTHR45080">
    <property type="entry name" value="CONTACTIN 5"/>
    <property type="match status" value="1"/>
</dbReference>
<feature type="domain" description="Ig-like" evidence="4">
    <location>
        <begin position="66"/>
        <end position="214"/>
    </location>
</feature>
<dbReference type="InterPro" id="IPR003599">
    <property type="entry name" value="Ig_sub"/>
</dbReference>
<dbReference type="InterPro" id="IPR013783">
    <property type="entry name" value="Ig-like_fold"/>
</dbReference>
<keyword evidence="6" id="KW-1185">Reference proteome</keyword>
<dbReference type="GO" id="GO:0043025">
    <property type="term" value="C:neuronal cell body"/>
    <property type="evidence" value="ECO:0007669"/>
    <property type="project" value="TreeGrafter"/>
</dbReference>
<evidence type="ECO:0000259" key="4">
    <source>
        <dbReference type="PROSITE" id="PS50835"/>
    </source>
</evidence>
<dbReference type="GO" id="GO:0005886">
    <property type="term" value="C:plasma membrane"/>
    <property type="evidence" value="ECO:0007669"/>
    <property type="project" value="TreeGrafter"/>
</dbReference>
<dbReference type="GO" id="GO:0008046">
    <property type="term" value="F:axon guidance receptor activity"/>
    <property type="evidence" value="ECO:0007669"/>
    <property type="project" value="TreeGrafter"/>
</dbReference>
<dbReference type="Gene3D" id="2.60.40.10">
    <property type="entry name" value="Immunoglobulins"/>
    <property type="match status" value="2"/>
</dbReference>
<dbReference type="GO" id="GO:0050808">
    <property type="term" value="P:synapse organization"/>
    <property type="evidence" value="ECO:0007669"/>
    <property type="project" value="TreeGrafter"/>
</dbReference>
<dbReference type="SMART" id="SM00409">
    <property type="entry name" value="IG"/>
    <property type="match status" value="2"/>
</dbReference>
<reference evidence="5" key="1">
    <citation type="submission" date="2023-01" db="EMBL/GenBank/DDBJ databases">
        <title>Genome assembly of the deep-sea coral Lophelia pertusa.</title>
        <authorList>
            <person name="Herrera S."/>
            <person name="Cordes E."/>
        </authorList>
    </citation>
    <scope>NUCLEOTIDE SEQUENCE</scope>
    <source>
        <strain evidence="5">USNM1676648</strain>
        <tissue evidence="5">Polyp</tissue>
    </source>
</reference>
<dbReference type="Proteomes" id="UP001163046">
    <property type="component" value="Unassembled WGS sequence"/>
</dbReference>
<dbReference type="GO" id="GO:0007156">
    <property type="term" value="P:homophilic cell adhesion via plasma membrane adhesion molecules"/>
    <property type="evidence" value="ECO:0007669"/>
    <property type="project" value="TreeGrafter"/>
</dbReference>
<dbReference type="OrthoDB" id="6085115at2759"/>
<dbReference type="InterPro" id="IPR050958">
    <property type="entry name" value="Cell_Adh-Cytoskel_Orgn"/>
</dbReference>
<dbReference type="Pfam" id="PF13927">
    <property type="entry name" value="Ig_3"/>
    <property type="match status" value="1"/>
</dbReference>
<dbReference type="InterPro" id="IPR036179">
    <property type="entry name" value="Ig-like_dom_sf"/>
</dbReference>
<dbReference type="SUPFAM" id="SSF48726">
    <property type="entry name" value="Immunoglobulin"/>
    <property type="match status" value="2"/>
</dbReference>
<gene>
    <name evidence="5" type="primary">NCAM2_2</name>
    <name evidence="5" type="ORF">OS493_011244</name>
</gene>
<dbReference type="EMBL" id="MU826830">
    <property type="protein sequence ID" value="KAJ7373635.1"/>
    <property type="molecule type" value="Genomic_DNA"/>
</dbReference>
<dbReference type="CDD" id="cd00096">
    <property type="entry name" value="Ig"/>
    <property type="match status" value="1"/>
</dbReference>
<protein>
    <submittedName>
        <fullName evidence="5">Axonal fasciculation</fullName>
    </submittedName>
</protein>
<dbReference type="PANTHER" id="PTHR45080:SF8">
    <property type="entry name" value="IG-LIKE DOMAIN-CONTAINING PROTEIN"/>
    <property type="match status" value="1"/>
</dbReference>
<dbReference type="Pfam" id="PF07679">
    <property type="entry name" value="I-set"/>
    <property type="match status" value="1"/>
</dbReference>
<evidence type="ECO:0000256" key="3">
    <source>
        <dbReference type="SAM" id="SignalP"/>
    </source>
</evidence>
<evidence type="ECO:0000313" key="6">
    <source>
        <dbReference type="Proteomes" id="UP001163046"/>
    </source>
</evidence>
<keyword evidence="1 3" id="KW-0732">Signal</keyword>
<feature type="chain" id="PRO_5040852070" evidence="3">
    <location>
        <begin position="24"/>
        <end position="236"/>
    </location>
</feature>
<comment type="caution">
    <text evidence="5">The sequence shown here is derived from an EMBL/GenBank/DDBJ whole genome shotgun (WGS) entry which is preliminary data.</text>
</comment>
<feature type="signal peptide" evidence="3">
    <location>
        <begin position="1"/>
        <end position="23"/>
    </location>
</feature>
<evidence type="ECO:0000256" key="1">
    <source>
        <dbReference type="ARBA" id="ARBA00022729"/>
    </source>
</evidence>
<accession>A0A9X0CS38</accession>
<dbReference type="PROSITE" id="PS50835">
    <property type="entry name" value="IG_LIKE"/>
    <property type="match status" value="1"/>
</dbReference>
<evidence type="ECO:0000313" key="5">
    <source>
        <dbReference type="EMBL" id="KAJ7373635.1"/>
    </source>
</evidence>
<proteinExistence type="predicted"/>
<name>A0A9X0CS38_9CNID</name>
<dbReference type="InterPro" id="IPR013098">
    <property type="entry name" value="Ig_I-set"/>
</dbReference>